<accession>A0A6J6DM50</accession>
<sequence length="182" mass="18890">MVPLGGALTVTGSSKLFSLTRVALPGPLRYVEMPGVGVGMGLVRVEVKVGVAEGVGDALADGLAMGDGEALGDGIGVGVTVGTGVGIATGFRIPLDFFLTQTNFPDLLLHSNSVVLLFAVSPTFLQSAPLFTAACDGVTANKEKRQPRITIHERALLTRPLRRSIALPCALDMFPSCPTVYP</sequence>
<dbReference type="AlphaFoldDB" id="A0A6J6DM50"/>
<evidence type="ECO:0000313" key="1">
    <source>
        <dbReference type="EMBL" id="CAB4565182.1"/>
    </source>
</evidence>
<dbReference type="EMBL" id="CAEZTJ010000041">
    <property type="protein sequence ID" value="CAB4565182.1"/>
    <property type="molecule type" value="Genomic_DNA"/>
</dbReference>
<reference evidence="1" key="1">
    <citation type="submission" date="2020-05" db="EMBL/GenBank/DDBJ databases">
        <authorList>
            <person name="Chiriac C."/>
            <person name="Salcher M."/>
            <person name="Ghai R."/>
            <person name="Kavagutti S V."/>
        </authorList>
    </citation>
    <scope>NUCLEOTIDE SEQUENCE</scope>
</reference>
<proteinExistence type="predicted"/>
<protein>
    <submittedName>
        <fullName evidence="1">Unannotated protein</fullName>
    </submittedName>
</protein>
<gene>
    <name evidence="1" type="ORF">UFOPK1650_00418</name>
</gene>
<name>A0A6J6DM50_9ZZZZ</name>
<organism evidence="1">
    <name type="scientific">freshwater metagenome</name>
    <dbReference type="NCBI Taxonomy" id="449393"/>
    <lineage>
        <taxon>unclassified sequences</taxon>
        <taxon>metagenomes</taxon>
        <taxon>ecological metagenomes</taxon>
    </lineage>
</organism>